<name>F4S937_MELLP</name>
<evidence type="ECO:0000313" key="3">
    <source>
        <dbReference type="Proteomes" id="UP000001072"/>
    </source>
</evidence>
<dbReference type="VEuPathDB" id="FungiDB:MELLADRAFT_69011"/>
<dbReference type="HOGENOM" id="CLU_836980_0_0_1"/>
<dbReference type="Proteomes" id="UP000001072">
    <property type="component" value="Unassembled WGS sequence"/>
</dbReference>
<dbReference type="EMBL" id="GL883168">
    <property type="protein sequence ID" value="EGF98853.1"/>
    <property type="molecule type" value="Genomic_DNA"/>
</dbReference>
<reference evidence="3" key="1">
    <citation type="journal article" date="2011" name="Proc. Natl. Acad. Sci. U.S.A.">
        <title>Obligate biotrophy features unraveled by the genomic analysis of rust fungi.</title>
        <authorList>
            <person name="Duplessis S."/>
            <person name="Cuomo C.A."/>
            <person name="Lin Y.-C."/>
            <person name="Aerts A."/>
            <person name="Tisserant E."/>
            <person name="Veneault-Fourrey C."/>
            <person name="Joly D.L."/>
            <person name="Hacquard S."/>
            <person name="Amselem J."/>
            <person name="Cantarel B.L."/>
            <person name="Chiu R."/>
            <person name="Coutinho P.M."/>
            <person name="Feau N."/>
            <person name="Field M."/>
            <person name="Frey P."/>
            <person name="Gelhaye E."/>
            <person name="Goldberg J."/>
            <person name="Grabherr M.G."/>
            <person name="Kodira C.D."/>
            <person name="Kohler A."/>
            <person name="Kuees U."/>
            <person name="Lindquist E.A."/>
            <person name="Lucas S.M."/>
            <person name="Mago R."/>
            <person name="Mauceli E."/>
            <person name="Morin E."/>
            <person name="Murat C."/>
            <person name="Pangilinan J.L."/>
            <person name="Park R."/>
            <person name="Pearson M."/>
            <person name="Quesneville H."/>
            <person name="Rouhier N."/>
            <person name="Sakthikumar S."/>
            <person name="Salamov A.A."/>
            <person name="Schmutz J."/>
            <person name="Selles B."/>
            <person name="Shapiro H."/>
            <person name="Tanguay P."/>
            <person name="Tuskan G.A."/>
            <person name="Henrissat B."/>
            <person name="Van de Peer Y."/>
            <person name="Rouze P."/>
            <person name="Ellis J.G."/>
            <person name="Dodds P.N."/>
            <person name="Schein J.E."/>
            <person name="Zhong S."/>
            <person name="Hamelin R.C."/>
            <person name="Grigoriev I.V."/>
            <person name="Szabo L.J."/>
            <person name="Martin F."/>
        </authorList>
    </citation>
    <scope>NUCLEOTIDE SEQUENCE [LARGE SCALE GENOMIC DNA]</scope>
    <source>
        <strain evidence="3">98AG31 / pathotype 3-4-7</strain>
    </source>
</reference>
<protein>
    <submittedName>
        <fullName evidence="2">Uncharacterized protein</fullName>
    </submittedName>
</protein>
<feature type="region of interest" description="Disordered" evidence="1">
    <location>
        <begin position="144"/>
        <end position="166"/>
    </location>
</feature>
<organism evidence="3">
    <name type="scientific">Melampsora larici-populina (strain 98AG31 / pathotype 3-4-7)</name>
    <name type="common">Poplar leaf rust fungus</name>
    <dbReference type="NCBI Taxonomy" id="747676"/>
    <lineage>
        <taxon>Eukaryota</taxon>
        <taxon>Fungi</taxon>
        <taxon>Dikarya</taxon>
        <taxon>Basidiomycota</taxon>
        <taxon>Pucciniomycotina</taxon>
        <taxon>Pucciniomycetes</taxon>
        <taxon>Pucciniales</taxon>
        <taxon>Melampsoraceae</taxon>
        <taxon>Melampsora</taxon>
    </lineage>
</organism>
<evidence type="ECO:0000313" key="2">
    <source>
        <dbReference type="EMBL" id="EGF98853.1"/>
    </source>
</evidence>
<sequence>MAFTYLDSSIAEKSAEEPWFYMEQAVRQYAQNTIPKDLRNLQEVSNFSFSLSRETSLTFLSSRHQDDRSDPFELLPSNFLPTSAPHFLVENTTPDDQRAGLINSETEDAGESCDALSDWPFDGDDSIIEIEVFDSSTSSRVMGSLSRYSSESEDTNSNGSESNFDSLFDDYSTEDFTICQNGELPSIVVSAPSSTAAVQSEERLRKPVSLESRSWTEHAFHLPNDNERHDHINVEVAEEFERELRFKPGFLSSDEAIRKSTDVIDCDEEEVEGINLGDVMILSQRSLEEGDAEPPLNLLLNLGVEDSMMQLDKSAEDEQALGDSSNASHDLNFIDQERREKQLLVAYRYSRAIQLNPHLAHLFV</sequence>
<dbReference type="KEGG" id="mlr:MELLADRAFT_69011"/>
<evidence type="ECO:0000256" key="1">
    <source>
        <dbReference type="SAM" id="MobiDB-lite"/>
    </source>
</evidence>
<keyword evidence="3" id="KW-1185">Reference proteome</keyword>
<dbReference type="InParanoid" id="F4S937"/>
<feature type="compositionally biased region" description="Polar residues" evidence="1">
    <location>
        <begin position="144"/>
        <end position="165"/>
    </location>
</feature>
<dbReference type="GeneID" id="18931153"/>
<gene>
    <name evidence="2" type="ORF">MELLADRAFT_69011</name>
</gene>
<dbReference type="AlphaFoldDB" id="F4S937"/>
<proteinExistence type="predicted"/>
<dbReference type="RefSeq" id="XP_007417871.1">
    <property type="nucleotide sequence ID" value="XM_007417809.1"/>
</dbReference>
<accession>F4S937</accession>